<evidence type="ECO:0000259" key="1">
    <source>
        <dbReference type="Pfam" id="PF06985"/>
    </source>
</evidence>
<name>A0A9P9HNS4_FUSRE</name>
<proteinExistence type="predicted"/>
<reference evidence="2" key="1">
    <citation type="journal article" date="2021" name="Nat. Commun.">
        <title>Genetic determinants of endophytism in the Arabidopsis root mycobiome.</title>
        <authorList>
            <person name="Mesny F."/>
            <person name="Miyauchi S."/>
            <person name="Thiergart T."/>
            <person name="Pickel B."/>
            <person name="Atanasova L."/>
            <person name="Karlsson M."/>
            <person name="Huettel B."/>
            <person name="Barry K.W."/>
            <person name="Haridas S."/>
            <person name="Chen C."/>
            <person name="Bauer D."/>
            <person name="Andreopoulos W."/>
            <person name="Pangilinan J."/>
            <person name="LaButti K."/>
            <person name="Riley R."/>
            <person name="Lipzen A."/>
            <person name="Clum A."/>
            <person name="Drula E."/>
            <person name="Henrissat B."/>
            <person name="Kohler A."/>
            <person name="Grigoriev I.V."/>
            <person name="Martin F.M."/>
            <person name="Hacquard S."/>
        </authorList>
    </citation>
    <scope>NUCLEOTIDE SEQUENCE</scope>
    <source>
        <strain evidence="2">MPI-CAGE-AT-0023</strain>
    </source>
</reference>
<evidence type="ECO:0000313" key="3">
    <source>
        <dbReference type="Proteomes" id="UP000720189"/>
    </source>
</evidence>
<dbReference type="PANTHER" id="PTHR24148:SF73">
    <property type="entry name" value="HET DOMAIN PROTEIN (AFU_ORTHOLOGUE AFUA_8G01020)"/>
    <property type="match status" value="1"/>
</dbReference>
<comment type="caution">
    <text evidence="2">The sequence shown here is derived from an EMBL/GenBank/DDBJ whole genome shotgun (WGS) entry which is preliminary data.</text>
</comment>
<gene>
    <name evidence="2" type="ORF">BKA55DRAFT_591150</name>
</gene>
<dbReference type="Pfam" id="PF06985">
    <property type="entry name" value="HET"/>
    <property type="match status" value="1"/>
</dbReference>
<protein>
    <submittedName>
        <fullName evidence="2">Heterokaryon incompatibility protein-domain-containing protein</fullName>
    </submittedName>
</protein>
<evidence type="ECO:0000313" key="2">
    <source>
        <dbReference type="EMBL" id="KAH7260905.1"/>
    </source>
</evidence>
<feature type="domain" description="Heterokaryon incompatibility" evidence="1">
    <location>
        <begin position="46"/>
        <end position="222"/>
    </location>
</feature>
<dbReference type="OrthoDB" id="2157530at2759"/>
<dbReference type="PANTHER" id="PTHR24148">
    <property type="entry name" value="ANKYRIN REPEAT DOMAIN-CONTAINING PROTEIN 39 HOMOLOG-RELATED"/>
    <property type="match status" value="1"/>
</dbReference>
<organism evidence="2 3">
    <name type="scientific">Fusarium redolens</name>
    <dbReference type="NCBI Taxonomy" id="48865"/>
    <lineage>
        <taxon>Eukaryota</taxon>
        <taxon>Fungi</taxon>
        <taxon>Dikarya</taxon>
        <taxon>Ascomycota</taxon>
        <taxon>Pezizomycotina</taxon>
        <taxon>Sordariomycetes</taxon>
        <taxon>Hypocreomycetidae</taxon>
        <taxon>Hypocreales</taxon>
        <taxon>Nectriaceae</taxon>
        <taxon>Fusarium</taxon>
        <taxon>Fusarium redolens species complex</taxon>
    </lineage>
</organism>
<dbReference type="GeneID" id="70225151"/>
<dbReference type="Proteomes" id="UP000720189">
    <property type="component" value="Unassembled WGS sequence"/>
</dbReference>
<accession>A0A9P9HNS4</accession>
<dbReference type="EMBL" id="JAGMUX010000004">
    <property type="protein sequence ID" value="KAH7260905.1"/>
    <property type="molecule type" value="Genomic_DNA"/>
</dbReference>
<dbReference type="AlphaFoldDB" id="A0A9P9HNS4"/>
<keyword evidence="3" id="KW-1185">Reference proteome</keyword>
<dbReference type="RefSeq" id="XP_046052782.1">
    <property type="nucleotide sequence ID" value="XM_046195197.1"/>
</dbReference>
<dbReference type="InterPro" id="IPR010730">
    <property type="entry name" value="HET"/>
</dbReference>
<sequence>MSQPAFKHQPLDDPAEQIRLVEVISQPDTPLELSLSIHQITQDPDYYSISYTWGDSGLTEEIIINGRPTMVTKNCHYALTHASDRYPSLPGKPIVIWIDSICTNQDDNDEKSYQVAMMGDIFTKASKVLACVGPHQDSSQMICNFLDSLMTLNPELFCHREEFTSPNSTNLFGDDPLPKVEEILQMYLQNSPASRHDFPIRIVHAFSAFANRSYWRRVWIIQKVVASTRSDGKLEILCGCDGFSRFEINICDFICRVTCPELIMDLKGQCSSMGLGLYCCRFVLGSHAAVPIPARMLLHRSTPFRCARLEDRVYGLLPLIELPKGTTPVQPMYEPSPILDLAQLFIRTMKSPSTGIWDVLNALEVYHDHKLFRPLVEARRGNPPQPLGQGQYPPLSFKLEARVTTIFLNSHGQLSANLSRNGCFPFEFMSDIKPELEGAPEGTRELFAGSEIGALLCSDAQVGDKIIEVTGIRELLVLSRSPGENDYDIVGQGLLSFGYGLPCSFPGPSAGGELKEVEAHGEGNYVSYCVLEAEPIDLIVLECQDRGINMSRIEGKKLERLATKIYGRVKLIE</sequence>
<dbReference type="InterPro" id="IPR052895">
    <property type="entry name" value="HetReg/Transcr_Mod"/>
</dbReference>